<keyword evidence="5" id="KW-0676">Redox-active center</keyword>
<keyword evidence="6" id="KW-0812">Transmembrane</keyword>
<comment type="subcellular location">
    <subcellularLocation>
        <location evidence="1">Cell envelope</location>
    </subcellularLocation>
</comment>
<dbReference type="InterPro" id="IPR004799">
    <property type="entry name" value="Periplasmic_diS_OxRdtase_DsbE"/>
</dbReference>
<keyword evidence="9" id="KW-1185">Reference proteome</keyword>
<accession>A0ABW3TAT2</accession>
<dbReference type="CDD" id="cd03010">
    <property type="entry name" value="TlpA_like_DsbE"/>
    <property type="match status" value="1"/>
</dbReference>
<dbReference type="NCBIfam" id="TIGR00385">
    <property type="entry name" value="dsbE"/>
    <property type="match status" value="1"/>
</dbReference>
<evidence type="ECO:0000256" key="4">
    <source>
        <dbReference type="ARBA" id="ARBA00023157"/>
    </source>
</evidence>
<keyword evidence="3" id="KW-0201">Cytochrome c-type biogenesis</keyword>
<feature type="domain" description="Thioredoxin" evidence="7">
    <location>
        <begin position="37"/>
        <end position="178"/>
    </location>
</feature>
<keyword evidence="6" id="KW-0472">Membrane</keyword>
<dbReference type="InterPro" id="IPR050553">
    <property type="entry name" value="Thioredoxin_ResA/DsbE_sf"/>
</dbReference>
<evidence type="ECO:0000256" key="6">
    <source>
        <dbReference type="SAM" id="Phobius"/>
    </source>
</evidence>
<protein>
    <submittedName>
        <fullName evidence="8">DsbE family thiol:disulfide interchange protein</fullName>
    </submittedName>
</protein>
<dbReference type="RefSeq" id="WP_380789620.1">
    <property type="nucleotide sequence ID" value="NZ_JBHTKR010000002.1"/>
</dbReference>
<evidence type="ECO:0000259" key="7">
    <source>
        <dbReference type="PROSITE" id="PS51352"/>
    </source>
</evidence>
<dbReference type="PANTHER" id="PTHR42852:SF6">
    <property type="entry name" value="THIOL:DISULFIDE INTERCHANGE PROTEIN DSBE"/>
    <property type="match status" value="1"/>
</dbReference>
<dbReference type="EMBL" id="JBHTKR010000002">
    <property type="protein sequence ID" value="MFD1194239.1"/>
    <property type="molecule type" value="Genomic_DNA"/>
</dbReference>
<evidence type="ECO:0000256" key="3">
    <source>
        <dbReference type="ARBA" id="ARBA00022748"/>
    </source>
</evidence>
<keyword evidence="4" id="KW-1015">Disulfide bond</keyword>
<dbReference type="PROSITE" id="PS00194">
    <property type="entry name" value="THIOREDOXIN_1"/>
    <property type="match status" value="1"/>
</dbReference>
<evidence type="ECO:0000313" key="9">
    <source>
        <dbReference type="Proteomes" id="UP001597151"/>
    </source>
</evidence>
<dbReference type="InterPro" id="IPR036249">
    <property type="entry name" value="Thioredoxin-like_sf"/>
</dbReference>
<name>A0ABW3TAT2_9RHOB</name>
<feature type="transmembrane region" description="Helical" evidence="6">
    <location>
        <begin position="7"/>
        <end position="26"/>
    </location>
</feature>
<dbReference type="InterPro" id="IPR017937">
    <property type="entry name" value="Thioredoxin_CS"/>
</dbReference>
<dbReference type="Pfam" id="PF08534">
    <property type="entry name" value="Redoxin"/>
    <property type="match status" value="1"/>
</dbReference>
<keyword evidence="6" id="KW-1133">Transmembrane helix</keyword>
<sequence>MAKLSPLMLAPPLIFAGLAAMFWFGMQRDDPDQLPSALEGRQAPAVVVEQLGADAPFADADLRAGEVTLVNFWASWCAPCRVEHPNLEALAKSGLTIYGVNYKDQPDNAMGFLEELGNPYAAMGADASGRMGLNWGLYGVPETYVIDGQGNIVLRHAGPITQRVIDATILPAIEKARGAGS</sequence>
<dbReference type="PROSITE" id="PS51352">
    <property type="entry name" value="THIOREDOXIN_2"/>
    <property type="match status" value="1"/>
</dbReference>
<proteinExistence type="inferred from homology"/>
<comment type="similarity">
    <text evidence="2">Belongs to the thioredoxin family. DsbE subfamily.</text>
</comment>
<dbReference type="Gene3D" id="3.40.30.10">
    <property type="entry name" value="Glutaredoxin"/>
    <property type="match status" value="1"/>
</dbReference>
<dbReference type="InterPro" id="IPR013740">
    <property type="entry name" value="Redoxin"/>
</dbReference>
<dbReference type="SUPFAM" id="SSF52833">
    <property type="entry name" value="Thioredoxin-like"/>
    <property type="match status" value="1"/>
</dbReference>
<dbReference type="InterPro" id="IPR013766">
    <property type="entry name" value="Thioredoxin_domain"/>
</dbReference>
<organism evidence="8 9">
    <name type="scientific">Seohaeicola saemankumensis</name>
    <dbReference type="NCBI Taxonomy" id="481181"/>
    <lineage>
        <taxon>Bacteria</taxon>
        <taxon>Pseudomonadati</taxon>
        <taxon>Pseudomonadota</taxon>
        <taxon>Alphaproteobacteria</taxon>
        <taxon>Rhodobacterales</taxon>
        <taxon>Roseobacteraceae</taxon>
        <taxon>Seohaeicola</taxon>
    </lineage>
</organism>
<evidence type="ECO:0000256" key="1">
    <source>
        <dbReference type="ARBA" id="ARBA00004196"/>
    </source>
</evidence>
<evidence type="ECO:0000256" key="2">
    <source>
        <dbReference type="ARBA" id="ARBA00007758"/>
    </source>
</evidence>
<dbReference type="PANTHER" id="PTHR42852">
    <property type="entry name" value="THIOL:DISULFIDE INTERCHANGE PROTEIN DSBE"/>
    <property type="match status" value="1"/>
</dbReference>
<gene>
    <name evidence="8" type="ORF">ACFQ3C_06120</name>
</gene>
<evidence type="ECO:0000313" key="8">
    <source>
        <dbReference type="EMBL" id="MFD1194239.1"/>
    </source>
</evidence>
<comment type="caution">
    <text evidence="8">The sequence shown here is derived from an EMBL/GenBank/DDBJ whole genome shotgun (WGS) entry which is preliminary data.</text>
</comment>
<dbReference type="Proteomes" id="UP001597151">
    <property type="component" value="Unassembled WGS sequence"/>
</dbReference>
<reference evidence="9" key="1">
    <citation type="journal article" date="2019" name="Int. J. Syst. Evol. Microbiol.">
        <title>The Global Catalogue of Microorganisms (GCM) 10K type strain sequencing project: providing services to taxonomists for standard genome sequencing and annotation.</title>
        <authorList>
            <consortium name="The Broad Institute Genomics Platform"/>
            <consortium name="The Broad Institute Genome Sequencing Center for Infectious Disease"/>
            <person name="Wu L."/>
            <person name="Ma J."/>
        </authorList>
    </citation>
    <scope>NUCLEOTIDE SEQUENCE [LARGE SCALE GENOMIC DNA]</scope>
    <source>
        <strain evidence="9">CCUG 55328</strain>
    </source>
</reference>
<evidence type="ECO:0000256" key="5">
    <source>
        <dbReference type="ARBA" id="ARBA00023284"/>
    </source>
</evidence>